<dbReference type="SUPFAM" id="SSF51679">
    <property type="entry name" value="Bacterial luciferase-like"/>
    <property type="match status" value="1"/>
</dbReference>
<evidence type="ECO:0000313" key="6">
    <source>
        <dbReference type="EMBL" id="GAA4248232.1"/>
    </source>
</evidence>
<keyword evidence="7" id="KW-1185">Reference proteome</keyword>
<comment type="caution">
    <text evidence="6">The sequence shown here is derived from an EMBL/GenBank/DDBJ whole genome shotgun (WGS) entry which is preliminary data.</text>
</comment>
<keyword evidence="1" id="KW-0285">Flavoprotein</keyword>
<feature type="domain" description="Luciferase-like" evidence="5">
    <location>
        <begin position="13"/>
        <end position="221"/>
    </location>
</feature>
<evidence type="ECO:0000256" key="4">
    <source>
        <dbReference type="ARBA" id="ARBA00023033"/>
    </source>
</evidence>
<gene>
    <name evidence="6" type="ORF">GCM10022255_027390</name>
</gene>
<dbReference type="PANTHER" id="PTHR42847:SF4">
    <property type="entry name" value="ALKANESULFONATE MONOOXYGENASE-RELATED"/>
    <property type="match status" value="1"/>
</dbReference>
<keyword evidence="4" id="KW-0503">Monooxygenase</keyword>
<reference evidence="7" key="1">
    <citation type="journal article" date="2019" name="Int. J. Syst. Evol. Microbiol.">
        <title>The Global Catalogue of Microorganisms (GCM) 10K type strain sequencing project: providing services to taxonomists for standard genome sequencing and annotation.</title>
        <authorList>
            <consortium name="The Broad Institute Genomics Platform"/>
            <consortium name="The Broad Institute Genome Sequencing Center for Infectious Disease"/>
            <person name="Wu L."/>
            <person name="Ma J."/>
        </authorList>
    </citation>
    <scope>NUCLEOTIDE SEQUENCE [LARGE SCALE GENOMIC DNA]</scope>
    <source>
        <strain evidence="7">JCM 17441</strain>
    </source>
</reference>
<dbReference type="InterPro" id="IPR050172">
    <property type="entry name" value="SsuD_RutA_monooxygenase"/>
</dbReference>
<protein>
    <recommendedName>
        <fullName evidence="5">Luciferase-like domain-containing protein</fullName>
    </recommendedName>
</protein>
<dbReference type="Gene3D" id="3.20.20.30">
    <property type="entry name" value="Luciferase-like domain"/>
    <property type="match status" value="1"/>
</dbReference>
<evidence type="ECO:0000256" key="3">
    <source>
        <dbReference type="ARBA" id="ARBA00023002"/>
    </source>
</evidence>
<keyword evidence="2" id="KW-0288">FMN</keyword>
<accession>A0ABP8D622</accession>
<evidence type="ECO:0000256" key="1">
    <source>
        <dbReference type="ARBA" id="ARBA00022630"/>
    </source>
</evidence>
<organism evidence="6 7">
    <name type="scientific">Dactylosporangium darangshiense</name>
    <dbReference type="NCBI Taxonomy" id="579108"/>
    <lineage>
        <taxon>Bacteria</taxon>
        <taxon>Bacillati</taxon>
        <taxon>Actinomycetota</taxon>
        <taxon>Actinomycetes</taxon>
        <taxon>Micromonosporales</taxon>
        <taxon>Micromonosporaceae</taxon>
        <taxon>Dactylosporangium</taxon>
    </lineage>
</organism>
<proteinExistence type="predicted"/>
<dbReference type="NCBIfam" id="TIGR03621">
    <property type="entry name" value="F420_MSMEG_2516"/>
    <property type="match status" value="1"/>
</dbReference>
<sequence length="317" mass="34672">MTAQNRPFHFITSMPHLRQPIEQWRNRLRHIEDLGYHSVAIADHLGDGWSMDPMTMMTIAAEATTTLRVSTSVLCNDFYHPFFLHRSISNLDVISEGRVTLGLGAGWRPLDYTVSGVRFDPAPVRVDRLAESIAVLKGLFAGERFTFEGEHFRVGDALGAPKPVQWPHPPIMVGGGGRRMLQLGGREADIVGINPPRLTEHSDPAKMAREISAEGLREKAEIVRAAATERPDPGAILLQANLLDVRVQGSGGSESRSTSGLVDWLGQEAVEKSPLVLDGDVERCIDALLELRETVGITEIHLGNDADGVAEIVSRLA</sequence>
<keyword evidence="3" id="KW-0560">Oxidoreductase</keyword>
<dbReference type="Proteomes" id="UP001500620">
    <property type="component" value="Unassembled WGS sequence"/>
</dbReference>
<dbReference type="InterPro" id="IPR036661">
    <property type="entry name" value="Luciferase-like_sf"/>
</dbReference>
<dbReference type="PANTHER" id="PTHR42847">
    <property type="entry name" value="ALKANESULFONATE MONOOXYGENASE"/>
    <property type="match status" value="1"/>
</dbReference>
<evidence type="ECO:0000259" key="5">
    <source>
        <dbReference type="Pfam" id="PF00296"/>
    </source>
</evidence>
<dbReference type="Pfam" id="PF00296">
    <property type="entry name" value="Bac_luciferase"/>
    <property type="match status" value="1"/>
</dbReference>
<dbReference type="InterPro" id="IPR011251">
    <property type="entry name" value="Luciferase-like_dom"/>
</dbReference>
<name>A0ABP8D622_9ACTN</name>
<evidence type="ECO:0000256" key="2">
    <source>
        <dbReference type="ARBA" id="ARBA00022643"/>
    </source>
</evidence>
<evidence type="ECO:0000313" key="7">
    <source>
        <dbReference type="Proteomes" id="UP001500620"/>
    </source>
</evidence>
<dbReference type="InterPro" id="IPR019923">
    <property type="entry name" value="Lucif-like_OxRdtase_MSMEG_2516"/>
</dbReference>
<dbReference type="EMBL" id="BAABAT010000005">
    <property type="protein sequence ID" value="GAA4248232.1"/>
    <property type="molecule type" value="Genomic_DNA"/>
</dbReference>